<feature type="compositionally biased region" description="Acidic residues" evidence="1">
    <location>
        <begin position="1"/>
        <end position="12"/>
    </location>
</feature>
<name>A0A812VCT7_SYMPI</name>
<comment type="caution">
    <text evidence="2">The sequence shown here is derived from an EMBL/GenBank/DDBJ whole genome shotgun (WGS) entry which is preliminary data.</text>
</comment>
<gene>
    <name evidence="2" type="primary">GIP</name>
    <name evidence="2" type="ORF">SPIL2461_LOCUS16314</name>
</gene>
<evidence type="ECO:0000313" key="2">
    <source>
        <dbReference type="EMBL" id="CAE7623120.1"/>
    </source>
</evidence>
<dbReference type="AlphaFoldDB" id="A0A812VCT7"/>
<dbReference type="Proteomes" id="UP000649617">
    <property type="component" value="Unassembled WGS sequence"/>
</dbReference>
<organism evidence="2 3">
    <name type="scientific">Symbiodinium pilosum</name>
    <name type="common">Dinoflagellate</name>
    <dbReference type="NCBI Taxonomy" id="2952"/>
    <lineage>
        <taxon>Eukaryota</taxon>
        <taxon>Sar</taxon>
        <taxon>Alveolata</taxon>
        <taxon>Dinophyceae</taxon>
        <taxon>Suessiales</taxon>
        <taxon>Symbiodiniaceae</taxon>
        <taxon>Symbiodinium</taxon>
    </lineage>
</organism>
<evidence type="ECO:0000256" key="1">
    <source>
        <dbReference type="SAM" id="MobiDB-lite"/>
    </source>
</evidence>
<sequence>VIQEQELAEQTESEGRRVPKEEGVLEVDAKISLERERILQQETLIKKVNANPGFIYDQGITRLKNRVYTRLDKAGNPRTGYKSGFGDVPALLYSNQALIDAEFRSEDFIDFPMPGPKDKRAKKPFLKDMSDEEYAEDFQFVAGCFSELYGEELVNYLRVNQDNHELRKRFVLTLENGDNVFDCSLREPFNSKLIIEKIKKRWSELEG</sequence>
<feature type="non-terminal residue" evidence="2">
    <location>
        <position position="207"/>
    </location>
</feature>
<reference evidence="2" key="1">
    <citation type="submission" date="2021-02" db="EMBL/GenBank/DDBJ databases">
        <authorList>
            <person name="Dougan E. K."/>
            <person name="Rhodes N."/>
            <person name="Thang M."/>
            <person name="Chan C."/>
        </authorList>
    </citation>
    <scope>NUCLEOTIDE SEQUENCE</scope>
</reference>
<accession>A0A812VCT7</accession>
<keyword evidence="3" id="KW-1185">Reference proteome</keyword>
<feature type="region of interest" description="Disordered" evidence="1">
    <location>
        <begin position="1"/>
        <end position="20"/>
    </location>
</feature>
<dbReference type="EMBL" id="CAJNIZ010042300">
    <property type="protein sequence ID" value="CAE7623120.1"/>
    <property type="molecule type" value="Genomic_DNA"/>
</dbReference>
<evidence type="ECO:0000313" key="3">
    <source>
        <dbReference type="Proteomes" id="UP000649617"/>
    </source>
</evidence>
<proteinExistence type="predicted"/>
<feature type="non-terminal residue" evidence="2">
    <location>
        <position position="1"/>
    </location>
</feature>
<protein>
    <submittedName>
        <fullName evidence="2">GIP protein</fullName>
    </submittedName>
</protein>